<dbReference type="InterPro" id="IPR003838">
    <property type="entry name" value="ABC3_permease_C"/>
</dbReference>
<dbReference type="Pfam" id="PF12704">
    <property type="entry name" value="MacB_PCD"/>
    <property type="match status" value="1"/>
</dbReference>
<evidence type="ECO:0000313" key="11">
    <source>
        <dbReference type="Proteomes" id="UP000267469"/>
    </source>
</evidence>
<evidence type="ECO:0000256" key="4">
    <source>
        <dbReference type="ARBA" id="ARBA00022989"/>
    </source>
</evidence>
<name>A0A3N0DYH6_SINP1</name>
<dbReference type="Proteomes" id="UP000267469">
    <property type="component" value="Unassembled WGS sequence"/>
</dbReference>
<evidence type="ECO:0000313" key="10">
    <source>
        <dbReference type="EMBL" id="RNL80672.1"/>
    </source>
</evidence>
<evidence type="ECO:0000259" key="9">
    <source>
        <dbReference type="Pfam" id="PF12704"/>
    </source>
</evidence>
<comment type="caution">
    <text evidence="10">The sequence shown here is derived from an EMBL/GenBank/DDBJ whole genome shotgun (WGS) entry which is preliminary data.</text>
</comment>
<evidence type="ECO:0000256" key="7">
    <source>
        <dbReference type="SAM" id="Phobius"/>
    </source>
</evidence>
<feature type="domain" description="ABC3 transporter permease C-terminal" evidence="8">
    <location>
        <begin position="298"/>
        <end position="419"/>
    </location>
</feature>
<keyword evidence="3 7" id="KW-0812">Transmembrane</keyword>
<feature type="domain" description="MacB-like periplasmic core" evidence="9">
    <location>
        <begin position="18"/>
        <end position="194"/>
    </location>
</feature>
<dbReference type="PANTHER" id="PTHR43738">
    <property type="entry name" value="ABC TRANSPORTER, MEMBRANE PROTEIN"/>
    <property type="match status" value="1"/>
</dbReference>
<evidence type="ECO:0000256" key="1">
    <source>
        <dbReference type="ARBA" id="ARBA00004651"/>
    </source>
</evidence>
<feature type="transmembrane region" description="Helical" evidence="7">
    <location>
        <begin position="337"/>
        <end position="361"/>
    </location>
</feature>
<organism evidence="10 11">
    <name type="scientific">Sinomicrobium pectinilyticum</name>
    <dbReference type="NCBI Taxonomy" id="1084421"/>
    <lineage>
        <taxon>Bacteria</taxon>
        <taxon>Pseudomonadati</taxon>
        <taxon>Bacteroidota</taxon>
        <taxon>Flavobacteriia</taxon>
        <taxon>Flavobacteriales</taxon>
        <taxon>Flavobacteriaceae</taxon>
        <taxon>Sinomicrobium</taxon>
    </lineage>
</organism>
<proteinExistence type="predicted"/>
<feature type="transmembrane region" description="Helical" evidence="7">
    <location>
        <begin position="391"/>
        <end position="415"/>
    </location>
</feature>
<gene>
    <name evidence="10" type="ORF">ED312_19030</name>
</gene>
<dbReference type="RefSeq" id="WP_123217618.1">
    <property type="nucleotide sequence ID" value="NZ_RJTM01000128.1"/>
</dbReference>
<keyword evidence="11" id="KW-1185">Reference proteome</keyword>
<dbReference type="EMBL" id="RJTM01000128">
    <property type="protein sequence ID" value="RNL80672.1"/>
    <property type="molecule type" value="Genomic_DNA"/>
</dbReference>
<comment type="subcellular location">
    <subcellularLocation>
        <location evidence="1">Cell membrane</location>
        <topology evidence="1">Multi-pass membrane protein</topology>
    </subcellularLocation>
</comment>
<evidence type="ECO:0000256" key="6">
    <source>
        <dbReference type="SAM" id="MobiDB-lite"/>
    </source>
</evidence>
<feature type="region of interest" description="Disordered" evidence="6">
    <location>
        <begin position="207"/>
        <end position="242"/>
    </location>
</feature>
<reference evidence="10 11" key="1">
    <citation type="submission" date="2018-10" db="EMBL/GenBank/DDBJ databases">
        <title>Sinomicrobium pectinilyticum sp. nov., a pectinase-producing bacterium isolated from alkaline and saline soil, and emended description of the genus Sinomicrobium.</title>
        <authorList>
            <person name="Cheng B."/>
            <person name="Li C."/>
            <person name="Lai Q."/>
            <person name="Du M."/>
            <person name="Shao Z."/>
            <person name="Xu P."/>
            <person name="Yang C."/>
        </authorList>
    </citation>
    <scope>NUCLEOTIDE SEQUENCE [LARGE SCALE GENOMIC DNA]</scope>
    <source>
        <strain evidence="10 11">5DNS001</strain>
    </source>
</reference>
<evidence type="ECO:0000256" key="2">
    <source>
        <dbReference type="ARBA" id="ARBA00022475"/>
    </source>
</evidence>
<dbReference type="AlphaFoldDB" id="A0A3N0DYH6"/>
<evidence type="ECO:0000259" key="8">
    <source>
        <dbReference type="Pfam" id="PF02687"/>
    </source>
</evidence>
<evidence type="ECO:0000256" key="5">
    <source>
        <dbReference type="ARBA" id="ARBA00023136"/>
    </source>
</evidence>
<dbReference type="OrthoDB" id="9784014at2"/>
<sequence length="425" mass="46993">MNVYKLGVKNALANPLSTLLSILLLVLSIGLISLMFQITRQLDNKLEKNIRGIDMVVGAKGSPLQLVLSSVLHIDVPTGNIKLKEARRVSRNPLVKQSIPVSYGDNYKGYRILGTSKDFLELYGAETGAGRLWEKPFEVVIGATVADKLQLSPGSTFSGSHGLMENSAESHDHHPFTVVGILKPTSTVADQLIICNLESIWLVHDHGGSEEHQEDEHDHEEHAHEDGHDHEHEHEHEAHIREEDKEITSLLVKFKNPMGMITLPRMINDKTNMQAALPNYEIERLSNLLSAGSKAITLIAAVIMLVSGISIFVNLYKAVRERKYEMALLRTYGASQWQLLLSMLVEGLLIGLVGFVGGILLSRLGLLVLGGYIEESYQYALGSAGIMKEEVFLFIFTILLTIFATILAAVPVFYLNVSKILAKDD</sequence>
<dbReference type="InterPro" id="IPR051125">
    <property type="entry name" value="ABC-4/HrtB_transporter"/>
</dbReference>
<dbReference type="PANTHER" id="PTHR43738:SF2">
    <property type="entry name" value="ABC TRANSPORTER PERMEASE"/>
    <property type="match status" value="1"/>
</dbReference>
<keyword evidence="4 7" id="KW-1133">Transmembrane helix</keyword>
<dbReference type="Pfam" id="PF02687">
    <property type="entry name" value="FtsX"/>
    <property type="match status" value="1"/>
</dbReference>
<keyword evidence="5 7" id="KW-0472">Membrane</keyword>
<feature type="transmembrane region" description="Helical" evidence="7">
    <location>
        <begin position="295"/>
        <end position="316"/>
    </location>
</feature>
<protein>
    <submittedName>
        <fullName evidence="10">ABC transporter permease</fullName>
    </submittedName>
</protein>
<keyword evidence="2" id="KW-1003">Cell membrane</keyword>
<dbReference type="InterPro" id="IPR025857">
    <property type="entry name" value="MacB_PCD"/>
</dbReference>
<accession>A0A3N0DYH6</accession>
<evidence type="ECO:0000256" key="3">
    <source>
        <dbReference type="ARBA" id="ARBA00022692"/>
    </source>
</evidence>
<dbReference type="GO" id="GO:0005886">
    <property type="term" value="C:plasma membrane"/>
    <property type="evidence" value="ECO:0007669"/>
    <property type="project" value="UniProtKB-SubCell"/>
</dbReference>
<feature type="transmembrane region" description="Helical" evidence="7">
    <location>
        <begin position="12"/>
        <end position="36"/>
    </location>
</feature>